<evidence type="ECO:0000256" key="1">
    <source>
        <dbReference type="SAM" id="SignalP"/>
    </source>
</evidence>
<reference evidence="2 3" key="1">
    <citation type="submission" date="2023-03" db="EMBL/GenBank/DDBJ databases">
        <title>High-quality genome of Scylla paramamosain provides insights in environmental adaptation.</title>
        <authorList>
            <person name="Zhang L."/>
        </authorList>
    </citation>
    <scope>NUCLEOTIDE SEQUENCE [LARGE SCALE GENOMIC DNA]</scope>
    <source>
        <strain evidence="2">LZ_2023a</strain>
        <tissue evidence="2">Muscle</tissue>
    </source>
</reference>
<organism evidence="2 3">
    <name type="scientific">Scylla paramamosain</name>
    <name type="common">Mud crab</name>
    <dbReference type="NCBI Taxonomy" id="85552"/>
    <lineage>
        <taxon>Eukaryota</taxon>
        <taxon>Metazoa</taxon>
        <taxon>Ecdysozoa</taxon>
        <taxon>Arthropoda</taxon>
        <taxon>Crustacea</taxon>
        <taxon>Multicrustacea</taxon>
        <taxon>Malacostraca</taxon>
        <taxon>Eumalacostraca</taxon>
        <taxon>Eucarida</taxon>
        <taxon>Decapoda</taxon>
        <taxon>Pleocyemata</taxon>
        <taxon>Brachyura</taxon>
        <taxon>Eubrachyura</taxon>
        <taxon>Portunoidea</taxon>
        <taxon>Portunidae</taxon>
        <taxon>Portuninae</taxon>
        <taxon>Scylla</taxon>
    </lineage>
</organism>
<accession>A0AAW0ULC0</accession>
<sequence length="201" mass="21955">MAEGLIMALVMVVEVVGKCPGEVWYMGTECVCPVGVLSCGEAESSLTRVPRNRAVASGYVVGDFWVTSPVLFRWCAVSSVLELGSMGSDIAASTFPSSVTALKKTVAPSSLGVRPWPRPRRGHQCRCYRHREGVFVHLSLGRATEVHTVSAVVSPVPCSDQSLATLAFWTRLHLQRRGPVHVFGSYRLFREAYNTGARDEE</sequence>
<evidence type="ECO:0008006" key="4">
    <source>
        <dbReference type="Google" id="ProtNLM"/>
    </source>
</evidence>
<dbReference type="Proteomes" id="UP001487740">
    <property type="component" value="Unassembled WGS sequence"/>
</dbReference>
<feature type="signal peptide" evidence="1">
    <location>
        <begin position="1"/>
        <end position="17"/>
    </location>
</feature>
<proteinExistence type="predicted"/>
<feature type="chain" id="PRO_5043429929" description="Secreted protein" evidence="1">
    <location>
        <begin position="18"/>
        <end position="201"/>
    </location>
</feature>
<keyword evidence="1" id="KW-0732">Signal</keyword>
<dbReference type="AlphaFoldDB" id="A0AAW0ULC0"/>
<gene>
    <name evidence="2" type="ORF">O3P69_004246</name>
</gene>
<dbReference type="EMBL" id="JARAKH010000012">
    <property type="protein sequence ID" value="KAK8399017.1"/>
    <property type="molecule type" value="Genomic_DNA"/>
</dbReference>
<evidence type="ECO:0000313" key="2">
    <source>
        <dbReference type="EMBL" id="KAK8399017.1"/>
    </source>
</evidence>
<name>A0AAW0ULC0_SCYPA</name>
<keyword evidence="3" id="KW-1185">Reference proteome</keyword>
<comment type="caution">
    <text evidence="2">The sequence shown here is derived from an EMBL/GenBank/DDBJ whole genome shotgun (WGS) entry which is preliminary data.</text>
</comment>
<evidence type="ECO:0000313" key="3">
    <source>
        <dbReference type="Proteomes" id="UP001487740"/>
    </source>
</evidence>
<protein>
    <recommendedName>
        <fullName evidence="4">Secreted protein</fullName>
    </recommendedName>
</protein>